<accession>A0A3B0Z2J0</accession>
<organism evidence="1">
    <name type="scientific">hydrothermal vent metagenome</name>
    <dbReference type="NCBI Taxonomy" id="652676"/>
    <lineage>
        <taxon>unclassified sequences</taxon>
        <taxon>metagenomes</taxon>
        <taxon>ecological metagenomes</taxon>
    </lineage>
</organism>
<name>A0A3B0Z2J0_9ZZZZ</name>
<evidence type="ECO:0000313" key="1">
    <source>
        <dbReference type="EMBL" id="VAW87498.1"/>
    </source>
</evidence>
<proteinExistence type="predicted"/>
<sequence>MKGIENMKMRKQLVIAATLIFGSGSAMAAAPGGPGCGWGNMLFDGESGMGSHFLASTTNGTSGNKTFGMTSGTNGCSVGDTLTYGGSSMISSIMDEFSEDVARGHGEALDAVAVMMGVEKADRDIFAAVVHKNFNAIFPNDQVTAQQVTNSLLTVMKSDLRLAKYVA</sequence>
<dbReference type="EMBL" id="UOFO01000125">
    <property type="protein sequence ID" value="VAW87498.1"/>
    <property type="molecule type" value="Genomic_DNA"/>
</dbReference>
<protein>
    <recommendedName>
        <fullName evidence="2">DUF3015 domain-containing protein</fullName>
    </recommendedName>
</protein>
<dbReference type="Pfam" id="PF11220">
    <property type="entry name" value="DUF3015"/>
    <property type="match status" value="1"/>
</dbReference>
<dbReference type="AlphaFoldDB" id="A0A3B0Z2J0"/>
<evidence type="ECO:0008006" key="2">
    <source>
        <dbReference type="Google" id="ProtNLM"/>
    </source>
</evidence>
<gene>
    <name evidence="1" type="ORF">MNBD_GAMMA16-1973</name>
</gene>
<dbReference type="InterPro" id="IPR021383">
    <property type="entry name" value="DUF3015"/>
</dbReference>
<reference evidence="1" key="1">
    <citation type="submission" date="2018-06" db="EMBL/GenBank/DDBJ databases">
        <authorList>
            <person name="Zhirakovskaya E."/>
        </authorList>
    </citation>
    <scope>NUCLEOTIDE SEQUENCE</scope>
</reference>